<gene>
    <name evidence="2" type="primary">smc_6</name>
    <name evidence="2" type="ORF">CLTEP_17940</name>
</gene>
<name>A0A151B310_9CLOT</name>
<protein>
    <submittedName>
        <fullName evidence="2">Chromosome partition protein Smc</fullName>
    </submittedName>
</protein>
<evidence type="ECO:0000313" key="2">
    <source>
        <dbReference type="EMBL" id="KYH34295.1"/>
    </source>
</evidence>
<accession>A0A151B310</accession>
<keyword evidence="3" id="KW-1185">Reference proteome</keyword>
<sequence>MLKYKHEQAQEEEKSRVCLVCLLLSVLYENRCMKITEYGGGCMEKELLQQLLGKLDNMQKTMDERFASIDKRFDDVDKRFASIETRLDGMETRLDSIETRLNDMQEDLNEVKAEVKDIKQKNDIIYKQIHDLTEFKTDVNIKLDKIYDSVDFIKYEEFGIKQDIFRLAKNIRLVK</sequence>
<evidence type="ECO:0000256" key="1">
    <source>
        <dbReference type="SAM" id="Coils"/>
    </source>
</evidence>
<keyword evidence="1" id="KW-0175">Coiled coil</keyword>
<feature type="coiled-coil region" evidence="1">
    <location>
        <begin position="87"/>
        <end position="128"/>
    </location>
</feature>
<dbReference type="AlphaFoldDB" id="A0A151B310"/>
<dbReference type="EMBL" id="LTBA01000020">
    <property type="protein sequence ID" value="KYH34295.1"/>
    <property type="molecule type" value="Genomic_DNA"/>
</dbReference>
<dbReference type="PATRIC" id="fig|1121338.3.peg.1836"/>
<proteinExistence type="predicted"/>
<dbReference type="Proteomes" id="UP000075531">
    <property type="component" value="Unassembled WGS sequence"/>
</dbReference>
<evidence type="ECO:0000313" key="3">
    <source>
        <dbReference type="Proteomes" id="UP000075531"/>
    </source>
</evidence>
<organism evidence="2 3">
    <name type="scientific">Clostridium tepidiprofundi DSM 19306</name>
    <dbReference type="NCBI Taxonomy" id="1121338"/>
    <lineage>
        <taxon>Bacteria</taxon>
        <taxon>Bacillati</taxon>
        <taxon>Bacillota</taxon>
        <taxon>Clostridia</taxon>
        <taxon>Eubacteriales</taxon>
        <taxon>Clostridiaceae</taxon>
        <taxon>Clostridium</taxon>
    </lineage>
</organism>
<dbReference type="SUPFAM" id="SSF57997">
    <property type="entry name" value="Tropomyosin"/>
    <property type="match status" value="1"/>
</dbReference>
<dbReference type="STRING" id="1121338.CLTEP_17940"/>
<dbReference type="Gene3D" id="3.90.20.10">
    <property type="match status" value="1"/>
</dbReference>
<comment type="caution">
    <text evidence="2">The sequence shown here is derived from an EMBL/GenBank/DDBJ whole genome shotgun (WGS) entry which is preliminary data.</text>
</comment>
<reference evidence="2 3" key="1">
    <citation type="submission" date="2016-02" db="EMBL/GenBank/DDBJ databases">
        <title>Genome sequence of Clostridium tepidiprofundi DSM 19306.</title>
        <authorList>
            <person name="Poehlein A."/>
            <person name="Daniel R."/>
        </authorList>
    </citation>
    <scope>NUCLEOTIDE SEQUENCE [LARGE SCALE GENOMIC DNA]</scope>
    <source>
        <strain evidence="2 3">DSM 19306</strain>
    </source>
</reference>